<feature type="transmembrane region" description="Helical" evidence="23">
    <location>
        <begin position="152"/>
        <end position="178"/>
    </location>
</feature>
<keyword evidence="8 23" id="KW-0812">Transmembrane</keyword>
<feature type="transmembrane region" description="Helical" evidence="23">
    <location>
        <begin position="217"/>
        <end position="237"/>
    </location>
</feature>
<dbReference type="PANTHER" id="PTHR23507:SF2">
    <property type="entry name" value="PROTON-COUPLED FOLATE TRANSPORTER"/>
    <property type="match status" value="1"/>
</dbReference>
<dbReference type="Proteomes" id="UP000887568">
    <property type="component" value="Unplaced"/>
</dbReference>
<evidence type="ECO:0000256" key="23">
    <source>
        <dbReference type="SAM" id="Phobius"/>
    </source>
</evidence>
<feature type="transmembrane region" description="Helical" evidence="23">
    <location>
        <begin position="94"/>
        <end position="114"/>
    </location>
</feature>
<name>A0A914BMJ7_PATMI</name>
<evidence type="ECO:0000256" key="13">
    <source>
        <dbReference type="ARBA" id="ARBA00023136"/>
    </source>
</evidence>
<comment type="catalytic activity">
    <reaction evidence="17">
        <text>folate(in) + H(+)(in) = folate(out) + H(+)(out)</text>
        <dbReference type="Rhea" id="RHEA:70159"/>
        <dbReference type="ChEBI" id="CHEBI:15378"/>
        <dbReference type="ChEBI" id="CHEBI:62501"/>
    </reaction>
</comment>
<dbReference type="GeneID" id="119745187"/>
<feature type="transmembrane region" description="Helical" evidence="23">
    <location>
        <begin position="126"/>
        <end position="146"/>
    </location>
</feature>
<dbReference type="Gene3D" id="1.20.1250.20">
    <property type="entry name" value="MFS general substrate transporter like domains"/>
    <property type="match status" value="1"/>
</dbReference>
<accession>A0A914BMJ7</accession>
<keyword evidence="9" id="KW-0967">Endosome</keyword>
<dbReference type="GO" id="GO:0016323">
    <property type="term" value="C:basolateral plasma membrane"/>
    <property type="evidence" value="ECO:0007669"/>
    <property type="project" value="UniProtKB-SubCell"/>
</dbReference>
<keyword evidence="6" id="KW-1003">Cell membrane</keyword>
<evidence type="ECO:0000313" key="25">
    <source>
        <dbReference type="Proteomes" id="UP000887568"/>
    </source>
</evidence>
<feature type="transmembrane region" description="Helical" evidence="23">
    <location>
        <begin position="26"/>
        <end position="50"/>
    </location>
</feature>
<evidence type="ECO:0000256" key="4">
    <source>
        <dbReference type="ARBA" id="ARBA00004554"/>
    </source>
</evidence>
<dbReference type="Pfam" id="PF07690">
    <property type="entry name" value="MFS_1"/>
    <property type="match status" value="1"/>
</dbReference>
<feature type="transmembrane region" description="Helical" evidence="23">
    <location>
        <begin position="404"/>
        <end position="427"/>
    </location>
</feature>
<dbReference type="PANTHER" id="PTHR23507">
    <property type="entry name" value="ZGC:174356"/>
    <property type="match status" value="1"/>
</dbReference>
<organism evidence="24 25">
    <name type="scientific">Patiria miniata</name>
    <name type="common">Bat star</name>
    <name type="synonym">Asterina miniata</name>
    <dbReference type="NCBI Taxonomy" id="46514"/>
    <lineage>
        <taxon>Eukaryota</taxon>
        <taxon>Metazoa</taxon>
        <taxon>Echinodermata</taxon>
        <taxon>Eleutherozoa</taxon>
        <taxon>Asterozoa</taxon>
        <taxon>Asteroidea</taxon>
        <taxon>Valvatacea</taxon>
        <taxon>Valvatida</taxon>
        <taxon>Asterinidae</taxon>
        <taxon>Patiria</taxon>
    </lineage>
</organism>
<dbReference type="RefSeq" id="XP_038077339.1">
    <property type="nucleotide sequence ID" value="XM_038221411.1"/>
</dbReference>
<evidence type="ECO:0000256" key="5">
    <source>
        <dbReference type="ARBA" id="ARBA00022448"/>
    </source>
</evidence>
<feature type="transmembrane region" description="Helical" evidence="23">
    <location>
        <begin position="439"/>
        <end position="460"/>
    </location>
</feature>
<feature type="transmembrane region" description="Helical" evidence="23">
    <location>
        <begin position="370"/>
        <end position="392"/>
    </location>
</feature>
<keyword evidence="25" id="KW-1185">Reference proteome</keyword>
<evidence type="ECO:0000256" key="12">
    <source>
        <dbReference type="ARBA" id="ARBA00022989"/>
    </source>
</evidence>
<evidence type="ECO:0000256" key="3">
    <source>
        <dbReference type="ARBA" id="ARBA00004496"/>
    </source>
</evidence>
<protein>
    <recommendedName>
        <fullName evidence="18">Proton-coupled folate transporter</fullName>
    </recommendedName>
    <alternativeName>
        <fullName evidence="19">Solute carrier family 46 member 1</fullName>
    </alternativeName>
</protein>
<evidence type="ECO:0000256" key="11">
    <source>
        <dbReference type="ARBA" id="ARBA00022954"/>
    </source>
</evidence>
<evidence type="ECO:0000256" key="6">
    <source>
        <dbReference type="ARBA" id="ARBA00022475"/>
    </source>
</evidence>
<keyword evidence="7" id="KW-0963">Cytoplasm</keyword>
<keyword evidence="10" id="KW-0769">Symport</keyword>
<feature type="transmembrane region" description="Helical" evidence="23">
    <location>
        <begin position="280"/>
        <end position="302"/>
    </location>
</feature>
<evidence type="ECO:0000313" key="24">
    <source>
        <dbReference type="EnsemblMetazoa" id="XP_038077339.1"/>
    </source>
</evidence>
<evidence type="ECO:0000256" key="2">
    <source>
        <dbReference type="ARBA" id="ARBA00004424"/>
    </source>
</evidence>
<dbReference type="GO" id="GO:0005542">
    <property type="term" value="F:folic acid binding"/>
    <property type="evidence" value="ECO:0007669"/>
    <property type="project" value="UniProtKB-KW"/>
</dbReference>
<evidence type="ECO:0000256" key="1">
    <source>
        <dbReference type="ARBA" id="ARBA00004337"/>
    </source>
</evidence>
<keyword evidence="13 23" id="KW-0472">Membrane</keyword>
<dbReference type="SUPFAM" id="SSF103473">
    <property type="entry name" value="MFS general substrate transporter"/>
    <property type="match status" value="1"/>
</dbReference>
<dbReference type="InterPro" id="IPR011701">
    <property type="entry name" value="MFS"/>
</dbReference>
<keyword evidence="15" id="KW-0325">Glycoprotein</keyword>
<evidence type="ECO:0000256" key="18">
    <source>
        <dbReference type="ARBA" id="ARBA00040650"/>
    </source>
</evidence>
<comment type="catalytic activity">
    <reaction evidence="20">
        <text>pemetrexed(in) + H(+)(in) = pemetrexed(out) + H(+)(out)</text>
        <dbReference type="Rhea" id="RHEA:70171"/>
        <dbReference type="ChEBI" id="CHEBI:15378"/>
        <dbReference type="ChEBI" id="CHEBI:63724"/>
    </reaction>
</comment>
<dbReference type="OMA" id="MANDEID"/>
<feature type="transmembrane region" description="Helical" evidence="23">
    <location>
        <begin position="190"/>
        <end position="211"/>
    </location>
</feature>
<comment type="catalytic activity">
    <reaction evidence="16">
        <text>(6S)-5-methyl-5,6,7,8-tetrahydrofolate(in) + H(+)(in) = (6S)-5-methyl-5,6,7,8-tetrahydrofolate(out) + H(+)(out)</text>
        <dbReference type="Rhea" id="RHEA:70167"/>
        <dbReference type="ChEBI" id="CHEBI:15378"/>
        <dbReference type="ChEBI" id="CHEBI:18608"/>
    </reaction>
</comment>
<evidence type="ECO:0000256" key="7">
    <source>
        <dbReference type="ARBA" id="ARBA00022490"/>
    </source>
</evidence>
<feature type="transmembrane region" description="Helical" evidence="23">
    <location>
        <begin position="314"/>
        <end position="334"/>
    </location>
</feature>
<evidence type="ECO:0000256" key="14">
    <source>
        <dbReference type="ARBA" id="ARBA00023157"/>
    </source>
</evidence>
<comment type="catalytic activity">
    <reaction evidence="21">
        <text>methotrexate(in) + H(+)(in) = methotrexate(out) + H(+)(out)</text>
        <dbReference type="Rhea" id="RHEA:70163"/>
        <dbReference type="ChEBI" id="CHEBI:15378"/>
        <dbReference type="ChEBI" id="CHEBI:50681"/>
    </reaction>
</comment>
<evidence type="ECO:0000256" key="17">
    <source>
        <dbReference type="ARBA" id="ARBA00036250"/>
    </source>
</evidence>
<keyword evidence="12 23" id="KW-1133">Transmembrane helix</keyword>
<dbReference type="OrthoDB" id="419734at2759"/>
<feature type="transmembrane region" description="Helical" evidence="23">
    <location>
        <begin position="346"/>
        <end position="364"/>
    </location>
</feature>
<evidence type="ECO:0000256" key="8">
    <source>
        <dbReference type="ARBA" id="ARBA00022692"/>
    </source>
</evidence>
<sequence>MANDEIDLPQRAVAGLSGRQRAQRRWVTVEPTVSLFTFGYVSISIIQPFYLQRRLAESLHNITGGDENSGCTGNETDDDTQAIQDDIQSQTSLWMFYLFMSASIPLMISSVVLGTLSDELGRKICLVMPIVGYIIQEVVYLATMHFKLPLPVLFVGSILQGMSGGFGLFYAGCASYIVDITSEKNRTLRLAVIEMVFSLFGGFVQVGIGFMVDYVSILAPFFLALGANILCLLYIAIPGFLFETVDPENIAEDRKGLKEAGRSVVKLFKFNENGRRWQMLLLNAFMFFINLNIVGTSAIFILYGAASPFCWDAISASIASAFRYITVSVGMVGGTKLFELCMGDHWIMQVSCLSLLAFNVVMGVSQTTWMIYLASILGAFELMSVPIARTLLSQIVESTEIGAAFSLVGCLDNLAGFIAGIMGTGIYSATVKSVPPAVFYVFAGLCVFPVGIVVVLQLFWPRNKNDEVSEEEHEECKGSDMGGHTNEGIDESDTI</sequence>
<evidence type="ECO:0000256" key="16">
    <source>
        <dbReference type="ARBA" id="ARBA00036193"/>
    </source>
</evidence>
<proteinExistence type="predicted"/>
<evidence type="ECO:0000256" key="15">
    <source>
        <dbReference type="ARBA" id="ARBA00023180"/>
    </source>
</evidence>
<reference evidence="24" key="1">
    <citation type="submission" date="2022-11" db="UniProtKB">
        <authorList>
            <consortium name="EnsemblMetazoa"/>
        </authorList>
    </citation>
    <scope>IDENTIFICATION</scope>
</reference>
<evidence type="ECO:0000256" key="9">
    <source>
        <dbReference type="ARBA" id="ARBA00022753"/>
    </source>
</evidence>
<comment type="subcellular location">
    <subcellularLocation>
        <location evidence="2">Apical cell membrane</location>
        <topology evidence="2">Multi-pass membrane protein</topology>
    </subcellularLocation>
    <subcellularLocation>
        <location evidence="4">Basolateral cell membrane</location>
        <topology evidence="4">Multi-pass membrane protein</topology>
    </subcellularLocation>
    <subcellularLocation>
        <location evidence="3">Cytoplasm</location>
    </subcellularLocation>
    <subcellularLocation>
        <location evidence="1">Endosome membrane</location>
        <topology evidence="1">Multi-pass membrane protein</topology>
    </subcellularLocation>
</comment>
<dbReference type="GO" id="GO:0015293">
    <property type="term" value="F:symporter activity"/>
    <property type="evidence" value="ECO:0007669"/>
    <property type="project" value="UniProtKB-KW"/>
</dbReference>
<dbReference type="InterPro" id="IPR036259">
    <property type="entry name" value="MFS_trans_sf"/>
</dbReference>
<evidence type="ECO:0000256" key="10">
    <source>
        <dbReference type="ARBA" id="ARBA00022847"/>
    </source>
</evidence>
<evidence type="ECO:0000256" key="19">
    <source>
        <dbReference type="ARBA" id="ARBA00042514"/>
    </source>
</evidence>
<keyword evidence="5" id="KW-0813">Transport</keyword>
<dbReference type="GO" id="GO:0016324">
    <property type="term" value="C:apical plasma membrane"/>
    <property type="evidence" value="ECO:0007669"/>
    <property type="project" value="UniProtKB-SubCell"/>
</dbReference>
<keyword evidence="11" id="KW-0290">Folate-binding</keyword>
<dbReference type="AlphaFoldDB" id="A0A914BMJ7"/>
<keyword evidence="14" id="KW-1015">Disulfide bond</keyword>
<evidence type="ECO:0000256" key="21">
    <source>
        <dbReference type="ARBA" id="ARBA00047850"/>
    </source>
</evidence>
<evidence type="ECO:0000256" key="22">
    <source>
        <dbReference type="SAM" id="MobiDB-lite"/>
    </source>
</evidence>
<feature type="region of interest" description="Disordered" evidence="22">
    <location>
        <begin position="470"/>
        <end position="495"/>
    </location>
</feature>
<evidence type="ECO:0000256" key="20">
    <source>
        <dbReference type="ARBA" id="ARBA00047769"/>
    </source>
</evidence>
<dbReference type="GO" id="GO:0010008">
    <property type="term" value="C:endosome membrane"/>
    <property type="evidence" value="ECO:0007669"/>
    <property type="project" value="UniProtKB-SubCell"/>
</dbReference>
<dbReference type="EnsemblMetazoa" id="XM_038221411.1">
    <property type="protein sequence ID" value="XP_038077339.1"/>
    <property type="gene ID" value="LOC119745187"/>
</dbReference>